<dbReference type="EMBL" id="UOGD01000204">
    <property type="protein sequence ID" value="VAX21778.1"/>
    <property type="molecule type" value="Genomic_DNA"/>
</dbReference>
<name>A0A3B1CD13_9ZZZZ</name>
<evidence type="ECO:0000313" key="1">
    <source>
        <dbReference type="EMBL" id="VAX21778.1"/>
    </source>
</evidence>
<feature type="non-terminal residue" evidence="1">
    <location>
        <position position="1"/>
    </location>
</feature>
<proteinExistence type="predicted"/>
<sequence>PDFNSIIVRLKLGGDEEALKFMCRFQFYNSSIKTSLRGRNFFQILLFQFYNSSIKTSFVGVIENIKLKFQFYNSSIKTAPKYTHFRLYSKEKAVDFTSTPNNAKTIGVRRQC</sequence>
<dbReference type="AlphaFoldDB" id="A0A3B1CD13"/>
<accession>A0A3B1CD13</accession>
<protein>
    <submittedName>
        <fullName evidence="1">Uncharacterized protein</fullName>
    </submittedName>
</protein>
<organism evidence="1">
    <name type="scientific">hydrothermal vent metagenome</name>
    <dbReference type="NCBI Taxonomy" id="652676"/>
    <lineage>
        <taxon>unclassified sequences</taxon>
        <taxon>metagenomes</taxon>
        <taxon>ecological metagenomes</taxon>
    </lineage>
</organism>
<reference evidence="1" key="1">
    <citation type="submission" date="2018-06" db="EMBL/GenBank/DDBJ databases">
        <authorList>
            <person name="Zhirakovskaya E."/>
        </authorList>
    </citation>
    <scope>NUCLEOTIDE SEQUENCE</scope>
</reference>
<gene>
    <name evidence="1" type="ORF">MNBD_IGNAVI01-2203</name>
</gene>